<name>A0A059ZTI7_ACICK</name>
<evidence type="ECO:0008006" key="4">
    <source>
        <dbReference type="Google" id="ProtNLM"/>
    </source>
</evidence>
<gene>
    <name evidence="2" type="ORF">Acaty_c0882</name>
</gene>
<feature type="chain" id="PRO_5001584650" description="Porin" evidence="1">
    <location>
        <begin position="30"/>
        <end position="453"/>
    </location>
</feature>
<evidence type="ECO:0000313" key="3">
    <source>
        <dbReference type="Proteomes" id="UP000005522"/>
    </source>
</evidence>
<dbReference type="Proteomes" id="UP000005522">
    <property type="component" value="Chromosome"/>
</dbReference>
<keyword evidence="1" id="KW-0732">Signal</keyword>
<dbReference type="InterPro" id="IPR023614">
    <property type="entry name" value="Porin_dom_sf"/>
</dbReference>
<dbReference type="eggNOG" id="COG3746">
    <property type="taxonomic scope" value="Bacteria"/>
</dbReference>
<dbReference type="KEGG" id="acz:Acaty_c0882"/>
<protein>
    <recommendedName>
        <fullName evidence="4">Porin</fullName>
    </recommendedName>
</protein>
<organism evidence="2 3">
    <name type="scientific">Acidithiobacillus caldus (strain ATCC 51756 / DSM 8584 / KU)</name>
    <dbReference type="NCBI Taxonomy" id="637389"/>
    <lineage>
        <taxon>Bacteria</taxon>
        <taxon>Pseudomonadati</taxon>
        <taxon>Pseudomonadota</taxon>
        <taxon>Acidithiobacillia</taxon>
        <taxon>Acidithiobacillales</taxon>
        <taxon>Acidithiobacillaceae</taxon>
        <taxon>Acidithiobacillus</taxon>
    </lineage>
</organism>
<proteinExistence type="predicted"/>
<dbReference type="SUPFAM" id="SSF56935">
    <property type="entry name" value="Porins"/>
    <property type="match status" value="1"/>
</dbReference>
<dbReference type="RefSeq" id="WP_004871184.1">
    <property type="nucleotide sequence ID" value="NZ_CP005986.1"/>
</dbReference>
<dbReference type="Gene3D" id="2.40.160.10">
    <property type="entry name" value="Porin"/>
    <property type="match status" value="1"/>
</dbReference>
<feature type="signal peptide" evidence="1">
    <location>
        <begin position="1"/>
        <end position="29"/>
    </location>
</feature>
<evidence type="ECO:0000313" key="2">
    <source>
        <dbReference type="EMBL" id="AIA54758.1"/>
    </source>
</evidence>
<dbReference type="HOGENOM" id="CLU_051655_0_0_6"/>
<sequence>MNVSVVAKRRVAAALAVSLIAMNAGTVSAANWFKIQDTNAKKVPLISGFIEPDVFAMAGTPVAIYNPVLKKYVEAVPHVNLVGPNFTQSTTGIIQRARLMIRGWIDPHISYFFAGEFGNNAATDVRGHYQPQLQDGRFTFSGYIPGIRVEAGIIRAPSAEDAMNGYMSYNYVVFPTVINQLMLQPFYAARPSSPYAAGPSGSVLVPSSESLGVNAFRYPGIQLFDWKTWGHWQIAYAAMVGMYGSVAAGNLSNSPLYAARLQGSYIFGGHGPFRSDVTAWIWYQNAQPDYLGHAYNMQREGAGFQYLDGYMHRWGRRLKFEYMRGNGWISAPAAFSQAIGLQPALYNNQLYTNISNSAYGYYVEGGVFLTKRIEADVRYDYYNRLPNLEAAGQERVFKTWALALQYHFTPITKLMAGYYFRTVDAPGVAPNTPGAAVSAATDNEFAMQAMISF</sequence>
<dbReference type="EMBL" id="CP005986">
    <property type="protein sequence ID" value="AIA54758.1"/>
    <property type="molecule type" value="Genomic_DNA"/>
</dbReference>
<dbReference type="AlphaFoldDB" id="A0A059ZTI7"/>
<evidence type="ECO:0000256" key="1">
    <source>
        <dbReference type="SAM" id="SignalP"/>
    </source>
</evidence>
<reference evidence="2 3" key="1">
    <citation type="journal article" date="2009" name="J. Bacteriol.">
        <title>Draft genome sequence of the extremely acidophilic bacterium Acidithiobacillus caldus ATCC 51756 reveals metabolic versatility in the genus Acidithiobacillus.</title>
        <authorList>
            <person name="Valdes J."/>
            <person name="Quatrini R."/>
            <person name="Hallberg K."/>
            <person name="Dopson M."/>
            <person name="Valenzuela P.D."/>
            <person name="Holmes D.S."/>
        </authorList>
    </citation>
    <scope>NUCLEOTIDE SEQUENCE [LARGE SCALE GENOMIC DNA]</scope>
    <source>
        <strain evidence="3">ATCC 51756 / DSM 8584 / KU</strain>
    </source>
</reference>
<accession>A0A059ZTI7</accession>